<feature type="transmembrane region" description="Helical" evidence="1">
    <location>
        <begin position="104"/>
        <end position="123"/>
    </location>
</feature>
<dbReference type="InterPro" id="IPR045860">
    <property type="entry name" value="Snake_toxin-like_sf"/>
</dbReference>
<dbReference type="Gene3D" id="2.10.60.10">
    <property type="entry name" value="CD59"/>
    <property type="match status" value="1"/>
</dbReference>
<proteinExistence type="predicted"/>
<evidence type="ECO:0000256" key="1">
    <source>
        <dbReference type="SAM" id="Phobius"/>
    </source>
</evidence>
<accession>A0AAE1ZDQ6</accession>
<sequence length="129" mass="14658">MMMKVLGICIMVTLLLSGINCIKNKKVKCYRCSDCPNPFDKTQVTELANCNFCRTVYTYRDEDNYRIAKDCVTGCVPQDRRGGKTGLVTECCDEDHCNTASKQLSNSFLLINSIILLLLLFTYTNHIMH</sequence>
<protein>
    <recommendedName>
        <fullName evidence="5">UPAR/Ly6 domain-containing protein</fullName>
    </recommendedName>
</protein>
<dbReference type="Proteomes" id="UP001292079">
    <property type="component" value="Unassembled WGS sequence"/>
</dbReference>
<organism evidence="3 4">
    <name type="scientific">Schistosoma mekongi</name>
    <name type="common">Parasitic worm</name>
    <dbReference type="NCBI Taxonomy" id="38744"/>
    <lineage>
        <taxon>Eukaryota</taxon>
        <taxon>Metazoa</taxon>
        <taxon>Spiralia</taxon>
        <taxon>Lophotrochozoa</taxon>
        <taxon>Platyhelminthes</taxon>
        <taxon>Trematoda</taxon>
        <taxon>Digenea</taxon>
        <taxon>Strigeidida</taxon>
        <taxon>Schistosomatoidea</taxon>
        <taxon>Schistosomatidae</taxon>
        <taxon>Schistosoma</taxon>
    </lineage>
</organism>
<keyword evidence="1" id="KW-1133">Transmembrane helix</keyword>
<dbReference type="SUPFAM" id="SSF57302">
    <property type="entry name" value="Snake toxin-like"/>
    <property type="match status" value="1"/>
</dbReference>
<keyword evidence="1" id="KW-0812">Transmembrane</keyword>
<evidence type="ECO:0008006" key="5">
    <source>
        <dbReference type="Google" id="ProtNLM"/>
    </source>
</evidence>
<evidence type="ECO:0000313" key="4">
    <source>
        <dbReference type="Proteomes" id="UP001292079"/>
    </source>
</evidence>
<evidence type="ECO:0000256" key="2">
    <source>
        <dbReference type="SAM" id="SignalP"/>
    </source>
</evidence>
<keyword evidence="1" id="KW-0472">Membrane</keyword>
<reference evidence="3" key="1">
    <citation type="submission" date="2022-04" db="EMBL/GenBank/DDBJ databases">
        <authorList>
            <person name="Xu L."/>
            <person name="Lv Z."/>
        </authorList>
    </citation>
    <scope>NUCLEOTIDE SEQUENCE</scope>
    <source>
        <strain evidence="3">LV_2022a</strain>
    </source>
</reference>
<evidence type="ECO:0000313" key="3">
    <source>
        <dbReference type="EMBL" id="KAK4472416.1"/>
    </source>
</evidence>
<feature type="chain" id="PRO_5042008448" description="UPAR/Ly6 domain-containing protein" evidence="2">
    <location>
        <begin position="22"/>
        <end position="129"/>
    </location>
</feature>
<gene>
    <name evidence="3" type="ORF">MN116_002673</name>
</gene>
<keyword evidence="2" id="KW-0732">Signal</keyword>
<keyword evidence="4" id="KW-1185">Reference proteome</keyword>
<dbReference type="EMBL" id="JALJAT010000002">
    <property type="protein sequence ID" value="KAK4472416.1"/>
    <property type="molecule type" value="Genomic_DNA"/>
</dbReference>
<name>A0AAE1ZDQ6_SCHME</name>
<dbReference type="AlphaFoldDB" id="A0AAE1ZDQ6"/>
<reference evidence="3" key="2">
    <citation type="journal article" date="2023" name="Infect Dis Poverty">
        <title>Chromosome-scale genome of the human blood fluke Schistosoma mekongi and its implications for public health.</title>
        <authorList>
            <person name="Zhou M."/>
            <person name="Xu L."/>
            <person name="Xu D."/>
            <person name="Chen W."/>
            <person name="Khan J."/>
            <person name="Hu Y."/>
            <person name="Huang H."/>
            <person name="Wei H."/>
            <person name="Zhang Y."/>
            <person name="Chusongsang P."/>
            <person name="Tanasarnprasert K."/>
            <person name="Hu X."/>
            <person name="Limpanont Y."/>
            <person name="Lv Z."/>
        </authorList>
    </citation>
    <scope>NUCLEOTIDE SEQUENCE</scope>
    <source>
        <strain evidence="3">LV_2022a</strain>
    </source>
</reference>
<feature type="signal peptide" evidence="2">
    <location>
        <begin position="1"/>
        <end position="21"/>
    </location>
</feature>
<comment type="caution">
    <text evidence="3">The sequence shown here is derived from an EMBL/GenBank/DDBJ whole genome shotgun (WGS) entry which is preliminary data.</text>
</comment>
<dbReference type="CDD" id="cd00117">
    <property type="entry name" value="TFP"/>
    <property type="match status" value="1"/>
</dbReference>